<dbReference type="Proteomes" id="UP000054549">
    <property type="component" value="Unassembled WGS sequence"/>
</dbReference>
<accession>A0A0C2WN74</accession>
<organism evidence="1 2">
    <name type="scientific">Amanita muscaria (strain Koide BX008)</name>
    <dbReference type="NCBI Taxonomy" id="946122"/>
    <lineage>
        <taxon>Eukaryota</taxon>
        <taxon>Fungi</taxon>
        <taxon>Dikarya</taxon>
        <taxon>Basidiomycota</taxon>
        <taxon>Agaricomycotina</taxon>
        <taxon>Agaricomycetes</taxon>
        <taxon>Agaricomycetidae</taxon>
        <taxon>Agaricales</taxon>
        <taxon>Pluteineae</taxon>
        <taxon>Amanitaceae</taxon>
        <taxon>Amanita</taxon>
    </lineage>
</organism>
<protein>
    <submittedName>
        <fullName evidence="1">Uncharacterized protein</fullName>
    </submittedName>
</protein>
<name>A0A0C2WN74_AMAMK</name>
<gene>
    <name evidence="1" type="ORF">M378DRAFT_732186</name>
</gene>
<sequence>MVTLRMFSDSHRYTSYNLIMHRRALIDTIQTWRSPALLEQQEYLPTWLTNEVTVHQIADPEDGSVQLDAQSKLVSTIPHPRSSPRTRDFPTFTTSRTFPTSYISTDSGSSSVSSGLSTNSSTSRCTFLQEPWAKWGSPISRWFQVNDSHARWISHSNGQRCAFSEPNPLDSSKLKVNVADFNPHNFRRNAEMMVRLESGESWSLQAGRRGTVRRVDDDGVSFTPRCRELYLLVL</sequence>
<dbReference type="AlphaFoldDB" id="A0A0C2WN74"/>
<proteinExistence type="predicted"/>
<keyword evidence="2" id="KW-1185">Reference proteome</keyword>
<evidence type="ECO:0000313" key="1">
    <source>
        <dbReference type="EMBL" id="KIL63042.1"/>
    </source>
</evidence>
<dbReference type="HOGENOM" id="CLU_1184764_0_0_1"/>
<dbReference type="InParanoid" id="A0A0C2WN74"/>
<reference evidence="1 2" key="1">
    <citation type="submission" date="2014-04" db="EMBL/GenBank/DDBJ databases">
        <title>Evolutionary Origins and Diversification of the Mycorrhizal Mutualists.</title>
        <authorList>
            <consortium name="DOE Joint Genome Institute"/>
            <consortium name="Mycorrhizal Genomics Consortium"/>
            <person name="Kohler A."/>
            <person name="Kuo A."/>
            <person name="Nagy L.G."/>
            <person name="Floudas D."/>
            <person name="Copeland A."/>
            <person name="Barry K.W."/>
            <person name="Cichocki N."/>
            <person name="Veneault-Fourrey C."/>
            <person name="LaButti K."/>
            <person name="Lindquist E.A."/>
            <person name="Lipzen A."/>
            <person name="Lundell T."/>
            <person name="Morin E."/>
            <person name="Murat C."/>
            <person name="Riley R."/>
            <person name="Ohm R."/>
            <person name="Sun H."/>
            <person name="Tunlid A."/>
            <person name="Henrissat B."/>
            <person name="Grigoriev I.V."/>
            <person name="Hibbett D.S."/>
            <person name="Martin F."/>
        </authorList>
    </citation>
    <scope>NUCLEOTIDE SEQUENCE [LARGE SCALE GENOMIC DNA]</scope>
    <source>
        <strain evidence="1 2">Koide BX008</strain>
    </source>
</reference>
<evidence type="ECO:0000313" key="2">
    <source>
        <dbReference type="Proteomes" id="UP000054549"/>
    </source>
</evidence>
<dbReference type="OrthoDB" id="2751409at2759"/>
<dbReference type="EMBL" id="KN818263">
    <property type="protein sequence ID" value="KIL63042.1"/>
    <property type="molecule type" value="Genomic_DNA"/>
</dbReference>